<dbReference type="Proteomes" id="UP000309885">
    <property type="component" value="Unassembled WGS sequence"/>
</dbReference>
<dbReference type="InterPro" id="IPR050366">
    <property type="entry name" value="BP-dependent_transpt_permease"/>
</dbReference>
<dbReference type="InterPro" id="IPR035906">
    <property type="entry name" value="MetI-like_sf"/>
</dbReference>
<protein>
    <recommendedName>
        <fullName evidence="9">Glutathione transport system permease protein GsiD</fullName>
    </recommendedName>
</protein>
<dbReference type="Pfam" id="PF00528">
    <property type="entry name" value="BPD_transp_1"/>
    <property type="match status" value="1"/>
</dbReference>
<dbReference type="PANTHER" id="PTHR43386:SF3">
    <property type="entry name" value="GLUTATHIONE TRANSPORT SYSTEM PERMEASE PROTEIN GSID"/>
    <property type="match status" value="1"/>
</dbReference>
<evidence type="ECO:0000256" key="3">
    <source>
        <dbReference type="ARBA" id="ARBA00022448"/>
    </source>
</evidence>
<comment type="subcellular location">
    <subcellularLocation>
        <location evidence="1 10">Cell membrane</location>
        <topology evidence="1 10">Multi-pass membrane protein</topology>
    </subcellularLocation>
</comment>
<comment type="caution">
    <text evidence="13">The sequence shown here is derived from an EMBL/GenBank/DDBJ whole genome shotgun (WGS) entry which is preliminary data.</text>
</comment>
<gene>
    <name evidence="13" type="ORF">FEI15_09970</name>
</gene>
<feature type="region of interest" description="Disordered" evidence="11">
    <location>
        <begin position="1"/>
        <end position="21"/>
    </location>
</feature>
<evidence type="ECO:0000256" key="9">
    <source>
        <dbReference type="ARBA" id="ARBA00041106"/>
    </source>
</evidence>
<dbReference type="SUPFAM" id="SSF161098">
    <property type="entry name" value="MetI-like"/>
    <property type="match status" value="1"/>
</dbReference>
<evidence type="ECO:0000313" key="14">
    <source>
        <dbReference type="Proteomes" id="UP000309885"/>
    </source>
</evidence>
<evidence type="ECO:0000256" key="4">
    <source>
        <dbReference type="ARBA" id="ARBA00022475"/>
    </source>
</evidence>
<feature type="transmembrane region" description="Helical" evidence="10">
    <location>
        <begin position="42"/>
        <end position="64"/>
    </location>
</feature>
<evidence type="ECO:0000259" key="12">
    <source>
        <dbReference type="PROSITE" id="PS50928"/>
    </source>
</evidence>
<dbReference type="AlphaFoldDB" id="A0A5R8LN48"/>
<evidence type="ECO:0000256" key="2">
    <source>
        <dbReference type="ARBA" id="ARBA00009306"/>
    </source>
</evidence>
<dbReference type="InterPro" id="IPR025966">
    <property type="entry name" value="OppC_N"/>
</dbReference>
<comment type="function">
    <text evidence="8">Part of the ABC transporter complex GsiABCD involved in glutathione import. Probably responsible for the translocation of the substrate across the membrane.</text>
</comment>
<evidence type="ECO:0000256" key="8">
    <source>
        <dbReference type="ARBA" id="ARBA00037215"/>
    </source>
</evidence>
<comment type="similarity">
    <text evidence="2 10">Belongs to the binding-protein-dependent transport system permease family.</text>
</comment>
<feature type="transmembrane region" description="Helical" evidence="10">
    <location>
        <begin position="153"/>
        <end position="179"/>
    </location>
</feature>
<dbReference type="Gene3D" id="1.10.3720.10">
    <property type="entry name" value="MetI-like"/>
    <property type="match status" value="1"/>
</dbReference>
<evidence type="ECO:0000256" key="6">
    <source>
        <dbReference type="ARBA" id="ARBA00022989"/>
    </source>
</evidence>
<evidence type="ECO:0000256" key="1">
    <source>
        <dbReference type="ARBA" id="ARBA00004651"/>
    </source>
</evidence>
<feature type="compositionally biased region" description="Low complexity" evidence="11">
    <location>
        <begin position="1"/>
        <end position="18"/>
    </location>
</feature>
<dbReference type="PANTHER" id="PTHR43386">
    <property type="entry name" value="OLIGOPEPTIDE TRANSPORT SYSTEM PERMEASE PROTEIN APPC"/>
    <property type="match status" value="1"/>
</dbReference>
<evidence type="ECO:0000256" key="10">
    <source>
        <dbReference type="RuleBase" id="RU363032"/>
    </source>
</evidence>
<dbReference type="GeneID" id="93268004"/>
<keyword evidence="4" id="KW-1003">Cell membrane</keyword>
<dbReference type="GO" id="GO:0005886">
    <property type="term" value="C:plasma membrane"/>
    <property type="evidence" value="ECO:0007669"/>
    <property type="project" value="UniProtKB-SubCell"/>
</dbReference>
<keyword evidence="5 10" id="KW-0812">Transmembrane</keyword>
<proteinExistence type="inferred from homology"/>
<feature type="transmembrane region" description="Helical" evidence="10">
    <location>
        <begin position="107"/>
        <end position="133"/>
    </location>
</feature>
<dbReference type="PROSITE" id="PS50928">
    <property type="entry name" value="ABC_TM1"/>
    <property type="match status" value="1"/>
</dbReference>
<dbReference type="CDD" id="cd06261">
    <property type="entry name" value="TM_PBP2"/>
    <property type="match status" value="1"/>
</dbReference>
<sequence>MERNISAASSESVATTSESKAHATRESEARFLRVKRLLHNKLAVFGLIVITLMILVAIFAPVLAPDSPYKQDLITGKNLGIGAPGHLLGTDNYGRDLLSRVIYGARISLGVGFSAVAIGLSIGVVLGLIAGYFQWLDGLIMRCMDVLFAFPGILLALLIIAILGTGIGNIIIAISIWAIPTFARIVRGSVLAVKNEEYITALKSEGARAPRIIFKHILPNCMAPIIVNATMRLGSAILSTAALSFIGLGAQPPSPEWGAMIAEGQSIMWDAPQVAVVPGIAIMLVIFSFNVFGDGLRDALDPNAKIR</sequence>
<organism evidence="13 14">
    <name type="scientific">Lacticaseibacillus zeae</name>
    <name type="common">Lactobacillus zeae</name>
    <dbReference type="NCBI Taxonomy" id="57037"/>
    <lineage>
        <taxon>Bacteria</taxon>
        <taxon>Bacillati</taxon>
        <taxon>Bacillota</taxon>
        <taxon>Bacilli</taxon>
        <taxon>Lactobacillales</taxon>
        <taxon>Lactobacillaceae</taxon>
        <taxon>Lacticaseibacillus</taxon>
    </lineage>
</organism>
<evidence type="ECO:0000313" key="13">
    <source>
        <dbReference type="EMBL" id="TLF38613.1"/>
    </source>
</evidence>
<evidence type="ECO:0000256" key="11">
    <source>
        <dbReference type="SAM" id="MobiDB-lite"/>
    </source>
</evidence>
<dbReference type="Pfam" id="PF12911">
    <property type="entry name" value="OppC_N"/>
    <property type="match status" value="1"/>
</dbReference>
<keyword evidence="6 10" id="KW-1133">Transmembrane helix</keyword>
<evidence type="ECO:0000256" key="5">
    <source>
        <dbReference type="ARBA" id="ARBA00022692"/>
    </source>
</evidence>
<accession>A0A5R8LN48</accession>
<evidence type="ECO:0000256" key="7">
    <source>
        <dbReference type="ARBA" id="ARBA00023136"/>
    </source>
</evidence>
<dbReference type="InterPro" id="IPR000515">
    <property type="entry name" value="MetI-like"/>
</dbReference>
<dbReference type="RefSeq" id="WP_047106557.1">
    <property type="nucleotide sequence ID" value="NZ_CABMJL010000013.1"/>
</dbReference>
<dbReference type="GO" id="GO:0071916">
    <property type="term" value="F:dipeptide transmembrane transporter activity"/>
    <property type="evidence" value="ECO:0007669"/>
    <property type="project" value="TreeGrafter"/>
</dbReference>
<keyword evidence="7 10" id="KW-0472">Membrane</keyword>
<feature type="transmembrane region" description="Helical" evidence="10">
    <location>
        <begin position="271"/>
        <end position="292"/>
    </location>
</feature>
<feature type="domain" description="ABC transmembrane type-1" evidence="12">
    <location>
        <begin position="105"/>
        <end position="293"/>
    </location>
</feature>
<reference evidence="13 14" key="1">
    <citation type="submission" date="2019-05" db="EMBL/GenBank/DDBJ databases">
        <title>Genome-based reclassification of Lactobacillus casei as Lactobacillus casei subsp. casei. subsp.nov., description of Lactobacillus casei subsp. zeae subsp. nov., and emended description of Lactobacillus casei.</title>
        <authorList>
            <person name="Huang C.-H."/>
        </authorList>
    </citation>
    <scope>NUCLEOTIDE SEQUENCE [LARGE SCALE GENOMIC DNA]</scope>
    <source>
        <strain evidence="13 14">CRBIP24.44</strain>
    </source>
</reference>
<name>A0A5R8LN48_LACZE</name>
<dbReference type="EMBL" id="VBWO01000009">
    <property type="protein sequence ID" value="TLF38613.1"/>
    <property type="molecule type" value="Genomic_DNA"/>
</dbReference>
<keyword evidence="3 10" id="KW-0813">Transport</keyword>